<reference evidence="1" key="1">
    <citation type="submission" date="2023-11" db="EMBL/GenBank/DDBJ databases">
        <title>Gracilibacillus pellucida a moderately halophilic bacterium isolated from saline soil in Xinjiang province.</title>
        <authorList>
            <person name="Zhang Z."/>
            <person name="Tan F."/>
            <person name="Wang Y."/>
            <person name="Xia M."/>
        </authorList>
    </citation>
    <scope>NUCLEOTIDE SEQUENCE</scope>
    <source>
        <strain evidence="1">S3-1-1</strain>
    </source>
</reference>
<dbReference type="EMBL" id="JAWZSR010000002">
    <property type="protein sequence ID" value="MDX8045055.1"/>
    <property type="molecule type" value="Genomic_DNA"/>
</dbReference>
<sequence>MMAITNQQILRKIITECEQALQNETKVREHAKAVQSLTDLLLDQDSAVVSSPNPATTSSIGELEWQKMVGGPKPAQPINQEKRVVEEDGANGDSLLDF</sequence>
<name>A0ACC6M277_9BACI</name>
<gene>
    <name evidence="1" type="ORF">SH601_03565</name>
</gene>
<organism evidence="1 2">
    <name type="scientific">Gracilibacillus pellucidus</name>
    <dbReference type="NCBI Taxonomy" id="3095368"/>
    <lineage>
        <taxon>Bacteria</taxon>
        <taxon>Bacillati</taxon>
        <taxon>Bacillota</taxon>
        <taxon>Bacilli</taxon>
        <taxon>Bacillales</taxon>
        <taxon>Bacillaceae</taxon>
        <taxon>Gracilibacillus</taxon>
    </lineage>
</organism>
<comment type="caution">
    <text evidence="1">The sequence shown here is derived from an EMBL/GenBank/DDBJ whole genome shotgun (WGS) entry which is preliminary data.</text>
</comment>
<keyword evidence="2" id="KW-1185">Reference proteome</keyword>
<accession>A0ACC6M277</accession>
<evidence type="ECO:0000313" key="2">
    <source>
        <dbReference type="Proteomes" id="UP001277972"/>
    </source>
</evidence>
<dbReference type="Proteomes" id="UP001277972">
    <property type="component" value="Unassembled WGS sequence"/>
</dbReference>
<proteinExistence type="predicted"/>
<evidence type="ECO:0000313" key="1">
    <source>
        <dbReference type="EMBL" id="MDX8045055.1"/>
    </source>
</evidence>
<protein>
    <submittedName>
        <fullName evidence="1">YwdI family protein</fullName>
    </submittedName>
</protein>